<dbReference type="GO" id="GO:0022857">
    <property type="term" value="F:transmembrane transporter activity"/>
    <property type="evidence" value="ECO:0007669"/>
    <property type="project" value="InterPro"/>
</dbReference>
<evidence type="ECO:0000256" key="6">
    <source>
        <dbReference type="SAM" id="Phobius"/>
    </source>
</evidence>
<feature type="transmembrane region" description="Helical" evidence="6">
    <location>
        <begin position="153"/>
        <end position="172"/>
    </location>
</feature>
<dbReference type="OrthoDB" id="440553at2759"/>
<evidence type="ECO:0000256" key="1">
    <source>
        <dbReference type="ARBA" id="ARBA00004141"/>
    </source>
</evidence>
<evidence type="ECO:0000313" key="9">
    <source>
        <dbReference type="Proteomes" id="UP000799302"/>
    </source>
</evidence>
<keyword evidence="9" id="KW-1185">Reference proteome</keyword>
<keyword evidence="3 6" id="KW-0812">Transmembrane</keyword>
<keyword evidence="4 6" id="KW-1133">Transmembrane helix</keyword>
<dbReference type="EMBL" id="MU004231">
    <property type="protein sequence ID" value="KAF2673922.1"/>
    <property type="molecule type" value="Genomic_DNA"/>
</dbReference>
<dbReference type="FunFam" id="1.20.1250.20:FF:000172">
    <property type="entry name" value="MFS multidrug resistance transporter"/>
    <property type="match status" value="1"/>
</dbReference>
<dbReference type="PANTHER" id="PTHR23502">
    <property type="entry name" value="MAJOR FACILITATOR SUPERFAMILY"/>
    <property type="match status" value="1"/>
</dbReference>
<proteinExistence type="predicted"/>
<dbReference type="PROSITE" id="PS50850">
    <property type="entry name" value="MFS"/>
    <property type="match status" value="1"/>
</dbReference>
<evidence type="ECO:0000256" key="4">
    <source>
        <dbReference type="ARBA" id="ARBA00022989"/>
    </source>
</evidence>
<accession>A0A6A6UNV8</accession>
<name>A0A6A6UNV8_9PEZI</name>
<feature type="transmembrane region" description="Helical" evidence="6">
    <location>
        <begin position="446"/>
        <end position="465"/>
    </location>
</feature>
<reference evidence="8" key="1">
    <citation type="journal article" date="2020" name="Stud. Mycol.">
        <title>101 Dothideomycetes genomes: a test case for predicting lifestyles and emergence of pathogens.</title>
        <authorList>
            <person name="Haridas S."/>
            <person name="Albert R."/>
            <person name="Binder M."/>
            <person name="Bloem J."/>
            <person name="Labutti K."/>
            <person name="Salamov A."/>
            <person name="Andreopoulos B."/>
            <person name="Baker S."/>
            <person name="Barry K."/>
            <person name="Bills G."/>
            <person name="Bluhm B."/>
            <person name="Cannon C."/>
            <person name="Castanera R."/>
            <person name="Culley D."/>
            <person name="Daum C."/>
            <person name="Ezra D."/>
            <person name="Gonzalez J."/>
            <person name="Henrissat B."/>
            <person name="Kuo A."/>
            <person name="Liang C."/>
            <person name="Lipzen A."/>
            <person name="Lutzoni F."/>
            <person name="Magnuson J."/>
            <person name="Mondo S."/>
            <person name="Nolan M."/>
            <person name="Ohm R."/>
            <person name="Pangilinan J."/>
            <person name="Park H.-J."/>
            <person name="Ramirez L."/>
            <person name="Alfaro M."/>
            <person name="Sun H."/>
            <person name="Tritt A."/>
            <person name="Yoshinaga Y."/>
            <person name="Zwiers L.-H."/>
            <person name="Turgeon B."/>
            <person name="Goodwin S."/>
            <person name="Spatafora J."/>
            <person name="Crous P."/>
            <person name="Grigoriev I."/>
        </authorList>
    </citation>
    <scope>NUCLEOTIDE SEQUENCE</scope>
    <source>
        <strain evidence="8">CBS 115976</strain>
    </source>
</reference>
<protein>
    <submittedName>
        <fullName evidence="8">MFS general substrate transporter</fullName>
    </submittedName>
</protein>
<feature type="transmembrane region" description="Helical" evidence="6">
    <location>
        <begin position="178"/>
        <end position="196"/>
    </location>
</feature>
<dbReference type="Gene3D" id="1.20.1250.20">
    <property type="entry name" value="MFS general substrate transporter like domains"/>
    <property type="match status" value="1"/>
</dbReference>
<feature type="transmembrane region" description="Helical" evidence="6">
    <location>
        <begin position="119"/>
        <end position="141"/>
    </location>
</feature>
<feature type="domain" description="Major facilitator superfamily (MFS) profile" evidence="7">
    <location>
        <begin position="29"/>
        <end position="471"/>
    </location>
</feature>
<organism evidence="8 9">
    <name type="scientific">Microthyrium microscopicum</name>
    <dbReference type="NCBI Taxonomy" id="703497"/>
    <lineage>
        <taxon>Eukaryota</taxon>
        <taxon>Fungi</taxon>
        <taxon>Dikarya</taxon>
        <taxon>Ascomycota</taxon>
        <taxon>Pezizomycotina</taxon>
        <taxon>Dothideomycetes</taxon>
        <taxon>Dothideomycetes incertae sedis</taxon>
        <taxon>Microthyriales</taxon>
        <taxon>Microthyriaceae</taxon>
        <taxon>Microthyrium</taxon>
    </lineage>
</organism>
<gene>
    <name evidence="8" type="ORF">BT63DRAFT_431741</name>
</gene>
<feature type="transmembrane region" description="Helical" evidence="6">
    <location>
        <begin position="294"/>
        <end position="314"/>
    </location>
</feature>
<dbReference type="PANTHER" id="PTHR23502:SF26">
    <property type="entry name" value="MAJOR FACILITATOR SUPERFAMILY (MFS) PROFILE DOMAIN-CONTAINING PROTEIN"/>
    <property type="match status" value="1"/>
</dbReference>
<sequence>MALLEGKDPGDPFVEPPHHVFSREQKKWLVYMVSLAAMFSPLSSNIYFPALPTIAETLHTPIELVTLTITIYMLFQGLAPSFWGPLADQFGRRPILIATLCVYILANLGLGFSKNYASLMVFRGIQAIGSSATIAIGAGVIGDVSVAAERGGFMGHFAGTIGPVFGGVLAQFGFRSIFWFLLCLAVIVVVLITLFLPETLRSIAGDGSRQLYGIYRPLVYTKRHHAMMTSRATLNKSYEEKKLSWKMLLESFRLLAEKDVFVTLMFGGIIYTIWSMQTSSTSSLFTNGYHLSSWQTGLIFLPNGIGCMSGSFIIGKIMDSDYAKAATQFRQLHSLPAETELKQHIYPSFSIERARLKSTWWLLAMFCIATGLYGFALQWHMAVPLTLQFITAFTATAIFNINSTLMIDLYPSKASSATAVNNLVRCTLGGLGVALIEQAISRIHGGITFLVLAVLAALSGFLVVIERTYGPRWREQRLLRGS</sequence>
<dbReference type="Pfam" id="PF07690">
    <property type="entry name" value="MFS_1"/>
    <property type="match status" value="1"/>
</dbReference>
<evidence type="ECO:0000256" key="2">
    <source>
        <dbReference type="ARBA" id="ARBA00022448"/>
    </source>
</evidence>
<dbReference type="AlphaFoldDB" id="A0A6A6UNV8"/>
<keyword evidence="5 6" id="KW-0472">Membrane</keyword>
<evidence type="ECO:0000259" key="7">
    <source>
        <dbReference type="PROSITE" id="PS50850"/>
    </source>
</evidence>
<dbReference type="InterPro" id="IPR036259">
    <property type="entry name" value="MFS_trans_sf"/>
</dbReference>
<comment type="subcellular location">
    <subcellularLocation>
        <location evidence="1">Membrane</location>
        <topology evidence="1">Multi-pass membrane protein</topology>
    </subcellularLocation>
</comment>
<evidence type="ECO:0000313" key="8">
    <source>
        <dbReference type="EMBL" id="KAF2673922.1"/>
    </source>
</evidence>
<keyword evidence="2" id="KW-0813">Transport</keyword>
<evidence type="ECO:0000256" key="5">
    <source>
        <dbReference type="ARBA" id="ARBA00023136"/>
    </source>
</evidence>
<dbReference type="Proteomes" id="UP000799302">
    <property type="component" value="Unassembled WGS sequence"/>
</dbReference>
<dbReference type="SUPFAM" id="SSF103473">
    <property type="entry name" value="MFS general substrate transporter"/>
    <property type="match status" value="1"/>
</dbReference>
<feature type="transmembrane region" description="Helical" evidence="6">
    <location>
        <begin position="62"/>
        <end position="83"/>
    </location>
</feature>
<dbReference type="InterPro" id="IPR011701">
    <property type="entry name" value="MFS"/>
</dbReference>
<dbReference type="GO" id="GO:0005886">
    <property type="term" value="C:plasma membrane"/>
    <property type="evidence" value="ECO:0007669"/>
    <property type="project" value="TreeGrafter"/>
</dbReference>
<feature type="transmembrane region" description="Helical" evidence="6">
    <location>
        <begin position="360"/>
        <end position="381"/>
    </location>
</feature>
<feature type="transmembrane region" description="Helical" evidence="6">
    <location>
        <begin position="255"/>
        <end position="274"/>
    </location>
</feature>
<evidence type="ECO:0000256" key="3">
    <source>
        <dbReference type="ARBA" id="ARBA00022692"/>
    </source>
</evidence>
<feature type="transmembrane region" description="Helical" evidence="6">
    <location>
        <begin position="28"/>
        <end position="50"/>
    </location>
</feature>
<dbReference type="InterPro" id="IPR020846">
    <property type="entry name" value="MFS_dom"/>
</dbReference>
<feature type="transmembrane region" description="Helical" evidence="6">
    <location>
        <begin position="95"/>
        <end position="113"/>
    </location>
</feature>